<gene>
    <name evidence="6" type="ORF">ElyMa_003875000</name>
</gene>
<dbReference type="Pfam" id="PF06325">
    <property type="entry name" value="PrmA"/>
    <property type="match status" value="1"/>
</dbReference>
<dbReference type="PANTHER" id="PTHR43648">
    <property type="entry name" value="ELECTRON TRANSFER FLAVOPROTEIN BETA SUBUNIT LYSINE METHYLTRANSFERASE"/>
    <property type="match status" value="1"/>
</dbReference>
<dbReference type="InterPro" id="IPR050078">
    <property type="entry name" value="Ribosomal_L11_MeTrfase_PrmA"/>
</dbReference>
<evidence type="ECO:0000256" key="4">
    <source>
        <dbReference type="ARBA" id="ARBA00041867"/>
    </source>
</evidence>
<dbReference type="GO" id="GO:0032259">
    <property type="term" value="P:methylation"/>
    <property type="evidence" value="ECO:0007669"/>
    <property type="project" value="UniProtKB-KW"/>
</dbReference>
<evidence type="ECO:0000256" key="3">
    <source>
        <dbReference type="ARBA" id="ARBA00037932"/>
    </source>
</evidence>
<sequence length="240" mass="26621">MRVSPLWRAAAGGLNEAFLRCLVGQHTRLSQDHLTPELALHLITPACHLWHSTVENSPLDDPFWAFYWPGGQALTRYILDNPKLFHGKTVLDVGSGCGSAAIAAVSVGASEAVANDIDPVAEIAIKMNMEKNGVIVKPDTRNYLASKSTQLQDTSKIDIILIGDMFYDPNFAHLISNWLQSIHPSSMVLIGDPGRHSFKQHPLHSSLKLLHRYKLKKTSQLENNGLTEAGVWMFNRLHKV</sequence>
<comment type="similarity">
    <text evidence="3">Belongs to the methyltransferase superfamily. ETFBKMT family.</text>
</comment>
<reference evidence="6 7" key="1">
    <citation type="journal article" date="2021" name="Elife">
        <title>Chloroplast acquisition without the gene transfer in kleptoplastic sea slugs, Plakobranchus ocellatus.</title>
        <authorList>
            <person name="Maeda T."/>
            <person name="Takahashi S."/>
            <person name="Yoshida T."/>
            <person name="Shimamura S."/>
            <person name="Takaki Y."/>
            <person name="Nagai Y."/>
            <person name="Toyoda A."/>
            <person name="Suzuki Y."/>
            <person name="Arimoto A."/>
            <person name="Ishii H."/>
            <person name="Satoh N."/>
            <person name="Nishiyama T."/>
            <person name="Hasebe M."/>
            <person name="Maruyama T."/>
            <person name="Minagawa J."/>
            <person name="Obokata J."/>
            <person name="Shigenobu S."/>
        </authorList>
    </citation>
    <scope>NUCLEOTIDE SEQUENCE [LARGE SCALE GENOMIC DNA]</scope>
</reference>
<dbReference type="Proteomes" id="UP000762676">
    <property type="component" value="Unassembled WGS sequence"/>
</dbReference>
<keyword evidence="1 6" id="KW-0489">Methyltransferase</keyword>
<dbReference type="EMBL" id="BMAT01007891">
    <property type="protein sequence ID" value="GFR73710.1"/>
    <property type="molecule type" value="Genomic_DNA"/>
</dbReference>
<evidence type="ECO:0000313" key="6">
    <source>
        <dbReference type="EMBL" id="GFR73710.1"/>
    </source>
</evidence>
<keyword evidence="7" id="KW-1185">Reference proteome</keyword>
<comment type="caution">
    <text evidence="6">The sequence shown here is derived from an EMBL/GenBank/DDBJ whole genome shotgun (WGS) entry which is preliminary data.</text>
</comment>
<dbReference type="AlphaFoldDB" id="A0AAV4FLI6"/>
<proteinExistence type="inferred from homology"/>
<dbReference type="CDD" id="cd02440">
    <property type="entry name" value="AdoMet_MTases"/>
    <property type="match status" value="1"/>
</dbReference>
<evidence type="ECO:0000313" key="7">
    <source>
        <dbReference type="Proteomes" id="UP000762676"/>
    </source>
</evidence>
<dbReference type="Gene3D" id="3.40.50.150">
    <property type="entry name" value="Vaccinia Virus protein VP39"/>
    <property type="match status" value="1"/>
</dbReference>
<dbReference type="GO" id="GO:0016279">
    <property type="term" value="F:protein-lysine N-methyltransferase activity"/>
    <property type="evidence" value="ECO:0007669"/>
    <property type="project" value="TreeGrafter"/>
</dbReference>
<organism evidence="6 7">
    <name type="scientific">Elysia marginata</name>
    <dbReference type="NCBI Taxonomy" id="1093978"/>
    <lineage>
        <taxon>Eukaryota</taxon>
        <taxon>Metazoa</taxon>
        <taxon>Spiralia</taxon>
        <taxon>Lophotrochozoa</taxon>
        <taxon>Mollusca</taxon>
        <taxon>Gastropoda</taxon>
        <taxon>Heterobranchia</taxon>
        <taxon>Euthyneura</taxon>
        <taxon>Panpulmonata</taxon>
        <taxon>Sacoglossa</taxon>
        <taxon>Placobranchoidea</taxon>
        <taxon>Plakobranchidae</taxon>
        <taxon>Elysia</taxon>
    </lineage>
</organism>
<evidence type="ECO:0000256" key="1">
    <source>
        <dbReference type="ARBA" id="ARBA00022603"/>
    </source>
</evidence>
<dbReference type="GO" id="GO:0005759">
    <property type="term" value="C:mitochondrial matrix"/>
    <property type="evidence" value="ECO:0007669"/>
    <property type="project" value="TreeGrafter"/>
</dbReference>
<evidence type="ECO:0000256" key="2">
    <source>
        <dbReference type="ARBA" id="ARBA00022679"/>
    </source>
</evidence>
<evidence type="ECO:0000256" key="5">
    <source>
        <dbReference type="ARBA" id="ARBA00042266"/>
    </source>
</evidence>
<accession>A0AAV4FLI6</accession>
<dbReference type="SUPFAM" id="SSF53335">
    <property type="entry name" value="S-adenosyl-L-methionine-dependent methyltransferases"/>
    <property type="match status" value="1"/>
</dbReference>
<protein>
    <recommendedName>
        <fullName evidence="5">ETFB lysine methyltransferase</fullName>
    </recommendedName>
    <alternativeName>
        <fullName evidence="4">Protein N-lysine methyltransferase METTL20</fullName>
    </alternativeName>
</protein>
<name>A0AAV4FLI6_9GAST</name>
<keyword evidence="2" id="KW-0808">Transferase</keyword>
<dbReference type="InterPro" id="IPR029063">
    <property type="entry name" value="SAM-dependent_MTases_sf"/>
</dbReference>
<dbReference type="PANTHER" id="PTHR43648:SF1">
    <property type="entry name" value="ELECTRON TRANSFER FLAVOPROTEIN BETA SUBUNIT LYSINE METHYLTRANSFERASE"/>
    <property type="match status" value="1"/>
</dbReference>